<dbReference type="InterPro" id="IPR036689">
    <property type="entry name" value="ESAT-6-like_sf"/>
</dbReference>
<dbReference type="Proteomes" id="UP000216533">
    <property type="component" value="Unassembled WGS sequence"/>
</dbReference>
<dbReference type="SUPFAM" id="SSF140453">
    <property type="entry name" value="EsxAB dimer-like"/>
    <property type="match status" value="1"/>
</dbReference>
<evidence type="ECO:0000256" key="1">
    <source>
        <dbReference type="RuleBase" id="RU362001"/>
    </source>
</evidence>
<dbReference type="NCBIfam" id="TIGR03930">
    <property type="entry name" value="WXG100_ESAT6"/>
    <property type="match status" value="1"/>
</dbReference>
<name>A0A255E8X2_9ACTN</name>
<accession>A0A255E8X2</accession>
<dbReference type="InterPro" id="IPR010310">
    <property type="entry name" value="T7SS_ESAT-6-like"/>
</dbReference>
<dbReference type="AlphaFoldDB" id="A0A255E8X2"/>
<evidence type="ECO:0000313" key="3">
    <source>
        <dbReference type="EMBL" id="OYN85862.1"/>
    </source>
</evidence>
<feature type="region of interest" description="Disordered" evidence="2">
    <location>
        <begin position="84"/>
        <end position="104"/>
    </location>
</feature>
<protein>
    <recommendedName>
        <fullName evidence="1">ESAT-6-like protein</fullName>
    </recommendedName>
</protein>
<dbReference type="Gene3D" id="1.10.287.1060">
    <property type="entry name" value="ESAT-6-like"/>
    <property type="match status" value="1"/>
</dbReference>
<dbReference type="RefSeq" id="WP_094451296.1">
    <property type="nucleotide sequence ID" value="NZ_NMVI01000023.1"/>
</dbReference>
<comment type="similarity">
    <text evidence="1">Belongs to the WXG100 family.</text>
</comment>
<dbReference type="Pfam" id="PF06013">
    <property type="entry name" value="WXG100"/>
    <property type="match status" value="1"/>
</dbReference>
<gene>
    <name evidence="3" type="ORF">CGZ92_10255</name>
</gene>
<comment type="caution">
    <text evidence="3">The sequence shown here is derived from an EMBL/GenBank/DDBJ whole genome shotgun (WGS) entry which is preliminary data.</text>
</comment>
<reference evidence="3 4" key="1">
    <citation type="submission" date="2017-07" db="EMBL/GenBank/DDBJ databases">
        <title>Draft whole genome sequences of clinical Proprionibacteriaceae strains.</title>
        <authorList>
            <person name="Bernier A.-M."/>
            <person name="Bernard K."/>
            <person name="Domingo M.-C."/>
        </authorList>
    </citation>
    <scope>NUCLEOTIDE SEQUENCE [LARGE SCALE GENOMIC DNA]</scope>
    <source>
        <strain evidence="3 4">NML 160184</strain>
    </source>
</reference>
<sequence length="104" mass="11573">MGQASVERAEMQKAAGEIQTTAENIHKIQNDLNGQINALIGSGWVGNAATKFYQKYNEFDQQFVVVKKELDGIYEKMTQSQLNYTNVEDENDQQANSLDAALNG</sequence>
<evidence type="ECO:0000256" key="2">
    <source>
        <dbReference type="SAM" id="MobiDB-lite"/>
    </source>
</evidence>
<organism evidence="3 4">
    <name type="scientific">Parenemella sanctibonifatiensis</name>
    <dbReference type="NCBI Taxonomy" id="2016505"/>
    <lineage>
        <taxon>Bacteria</taxon>
        <taxon>Bacillati</taxon>
        <taxon>Actinomycetota</taxon>
        <taxon>Actinomycetes</taxon>
        <taxon>Propionibacteriales</taxon>
        <taxon>Propionibacteriaceae</taxon>
        <taxon>Parenemella</taxon>
    </lineage>
</organism>
<dbReference type="EMBL" id="NMVI01000023">
    <property type="protein sequence ID" value="OYN85862.1"/>
    <property type="molecule type" value="Genomic_DNA"/>
</dbReference>
<proteinExistence type="inferred from homology"/>
<evidence type="ECO:0000313" key="4">
    <source>
        <dbReference type="Proteomes" id="UP000216533"/>
    </source>
</evidence>